<feature type="region of interest" description="Disordered" evidence="1">
    <location>
        <begin position="174"/>
        <end position="272"/>
    </location>
</feature>
<sequence length="272" mass="29251">MATPLVASSAPVLFPLRRYPFTTPACGSTPAGLPEGCGLDDAEADDDAQTHDVGGREERAQAGDMCRDSDLNGAIVASVEKERVSPLLLGRSMREQRGLLCNVSSRILRSAPKRTVRFPENQQRAHAKHRLGGNVVHVVVDAWNHGSRAADEGAWLTVDDQLVSLPENQLRRAQKVVRQRPSRGGLSLAWHSMDERRSGRAAAGPNSEPENDGRSQHTRSLAGTTSASNPRERASAAGIDCLAEVCGSTRRAGRHRRAERALSESSSVGASR</sequence>
<protein>
    <submittedName>
        <fullName evidence="2">Uncharacterized protein</fullName>
    </submittedName>
</protein>
<accession>A0ABQ0M135</accession>
<name>A0ABQ0M135_MYCCL</name>
<feature type="region of interest" description="Disordered" evidence="1">
    <location>
        <begin position="32"/>
        <end position="65"/>
    </location>
</feature>
<organism evidence="2 3">
    <name type="scientific">Mycena chlorophos</name>
    <name type="common">Agaric fungus</name>
    <name type="synonym">Agaricus chlorophos</name>
    <dbReference type="NCBI Taxonomy" id="658473"/>
    <lineage>
        <taxon>Eukaryota</taxon>
        <taxon>Fungi</taxon>
        <taxon>Dikarya</taxon>
        <taxon>Basidiomycota</taxon>
        <taxon>Agaricomycotina</taxon>
        <taxon>Agaricomycetes</taxon>
        <taxon>Agaricomycetidae</taxon>
        <taxon>Agaricales</taxon>
        <taxon>Marasmiineae</taxon>
        <taxon>Mycenaceae</taxon>
        <taxon>Mycena</taxon>
    </lineage>
</organism>
<evidence type="ECO:0000313" key="3">
    <source>
        <dbReference type="Proteomes" id="UP000815677"/>
    </source>
</evidence>
<dbReference type="EMBL" id="DF849371">
    <property type="protein sequence ID" value="GAT56952.1"/>
    <property type="molecule type" value="Genomic_DNA"/>
</dbReference>
<dbReference type="Proteomes" id="UP000815677">
    <property type="component" value="Unassembled WGS sequence"/>
</dbReference>
<feature type="compositionally biased region" description="Basic and acidic residues" evidence="1">
    <location>
        <begin position="48"/>
        <end position="65"/>
    </location>
</feature>
<feature type="compositionally biased region" description="Polar residues" evidence="1">
    <location>
        <begin position="218"/>
        <end position="229"/>
    </location>
</feature>
<keyword evidence="3" id="KW-1185">Reference proteome</keyword>
<evidence type="ECO:0000256" key="1">
    <source>
        <dbReference type="SAM" id="MobiDB-lite"/>
    </source>
</evidence>
<gene>
    <name evidence="2" type="ORF">MCHLO_13542</name>
</gene>
<proteinExistence type="predicted"/>
<reference evidence="2" key="1">
    <citation type="submission" date="2014-09" db="EMBL/GenBank/DDBJ databases">
        <title>Genome sequence of the luminous mushroom Mycena chlorophos for searching fungal bioluminescence genes.</title>
        <authorList>
            <person name="Tanaka Y."/>
            <person name="Kasuga D."/>
            <person name="Oba Y."/>
            <person name="Hase S."/>
            <person name="Sato K."/>
            <person name="Oba Y."/>
            <person name="Sakakibara Y."/>
        </authorList>
    </citation>
    <scope>NUCLEOTIDE SEQUENCE</scope>
</reference>
<feature type="compositionally biased region" description="Low complexity" evidence="1">
    <location>
        <begin position="263"/>
        <end position="272"/>
    </location>
</feature>
<feature type="compositionally biased region" description="Acidic residues" evidence="1">
    <location>
        <begin position="38"/>
        <end position="47"/>
    </location>
</feature>
<evidence type="ECO:0000313" key="2">
    <source>
        <dbReference type="EMBL" id="GAT56952.1"/>
    </source>
</evidence>